<dbReference type="Proteomes" id="UP001592528">
    <property type="component" value="Unassembled WGS sequence"/>
</dbReference>
<reference evidence="2 3" key="1">
    <citation type="submission" date="2024-09" db="EMBL/GenBank/DDBJ databases">
        <authorList>
            <person name="Lee S.D."/>
        </authorList>
    </citation>
    <scope>NUCLEOTIDE SEQUENCE [LARGE SCALE GENOMIC DNA]</scope>
    <source>
        <strain evidence="2 3">N1-5</strain>
    </source>
</reference>
<name>A0ABV6UM65_9ACTN</name>
<organism evidence="2 3">
    <name type="scientific">Streptacidiphilus cavernicola</name>
    <dbReference type="NCBI Taxonomy" id="3342716"/>
    <lineage>
        <taxon>Bacteria</taxon>
        <taxon>Bacillati</taxon>
        <taxon>Actinomycetota</taxon>
        <taxon>Actinomycetes</taxon>
        <taxon>Kitasatosporales</taxon>
        <taxon>Streptomycetaceae</taxon>
        <taxon>Streptacidiphilus</taxon>
    </lineage>
</organism>
<dbReference type="Gene3D" id="3.40.1580.10">
    <property type="entry name" value="SMI1/KNR4-like"/>
    <property type="match status" value="1"/>
</dbReference>
<dbReference type="InterPro" id="IPR051873">
    <property type="entry name" value="KNR4/SMI1_regulator"/>
</dbReference>
<keyword evidence="3" id="KW-1185">Reference proteome</keyword>
<comment type="caution">
    <text evidence="2">The sequence shown here is derived from an EMBL/GenBank/DDBJ whole genome shotgun (WGS) entry which is preliminary data.</text>
</comment>
<gene>
    <name evidence="2" type="ORF">ACEZDJ_14745</name>
</gene>
<proteinExistence type="predicted"/>
<feature type="domain" description="Knr4/Smi1-like" evidence="1">
    <location>
        <begin position="344"/>
        <end position="473"/>
    </location>
</feature>
<dbReference type="PANTHER" id="PTHR47432:SF1">
    <property type="entry name" value="CELL WALL ASSEMBLY REGULATOR SMI1"/>
    <property type="match status" value="1"/>
</dbReference>
<dbReference type="InterPro" id="IPR018958">
    <property type="entry name" value="Knr4/Smi1-like_dom"/>
</dbReference>
<sequence length="501" mass="53274">MDRQEHGDVGAVLAAAAAVPVTDAERRRETGELLVHMLGHGRGGQRVAVARAIVDLAPEQRAAAVAGLLGFVAEPASDPLVVANAAVWSQVPGWVGLSSRIALAVLDPAQAGSARAAARACDIVSLGQLAEEFAGLGPEECDLVGKRLADAVAGGTNPGCLAACLLSLGPTQHRRTREALDGVIARGTPIGLLARPLTDLHPDFVPHAVELALASLPLDPKQYLARQQDPDPQDIASAVLAAGEEYRDQVGSALWRLVRDPSAKPSYRRQAAGRLELVDRAAREQAERFLRDAVVSDPAAGDPHPVPTPQRAAEIRAAVADAWRRIDGWLHEHAPAVSAGLGGPASPDEITAVERDLGLALPVDFAASCAVHRSVEVSGVFSYVCHGDIGELAKWRDELAEEGSSGSTDPDDEIRRDQEWRRGWVPLDHEPDGSSVILDLDPGPEGDVGQLIYADQGSIDDVRARSWLDVLLDFAGELDADRYTYDPAESALRYRAGHRTR</sequence>
<dbReference type="RefSeq" id="WP_030252928.1">
    <property type="nucleotide sequence ID" value="NZ_JBHEZZ010000007.1"/>
</dbReference>
<dbReference type="SMART" id="SM00860">
    <property type="entry name" value="SMI1_KNR4"/>
    <property type="match status" value="1"/>
</dbReference>
<dbReference type="EMBL" id="JBHEZZ010000007">
    <property type="protein sequence ID" value="MFC1402542.1"/>
    <property type="molecule type" value="Genomic_DNA"/>
</dbReference>
<protein>
    <submittedName>
        <fullName evidence="2">SMI1/KNR4 family protein</fullName>
    </submittedName>
</protein>
<dbReference type="SUPFAM" id="SSF160631">
    <property type="entry name" value="SMI1/KNR4-like"/>
    <property type="match status" value="1"/>
</dbReference>
<dbReference type="Pfam" id="PF09346">
    <property type="entry name" value="SMI1_KNR4"/>
    <property type="match status" value="1"/>
</dbReference>
<evidence type="ECO:0000259" key="1">
    <source>
        <dbReference type="SMART" id="SM00860"/>
    </source>
</evidence>
<evidence type="ECO:0000313" key="2">
    <source>
        <dbReference type="EMBL" id="MFC1402542.1"/>
    </source>
</evidence>
<accession>A0ABV6UM65</accession>
<dbReference type="PANTHER" id="PTHR47432">
    <property type="entry name" value="CELL WALL ASSEMBLY REGULATOR SMI1"/>
    <property type="match status" value="1"/>
</dbReference>
<evidence type="ECO:0000313" key="3">
    <source>
        <dbReference type="Proteomes" id="UP001592528"/>
    </source>
</evidence>
<dbReference type="InterPro" id="IPR037883">
    <property type="entry name" value="Knr4/Smi1-like_sf"/>
</dbReference>